<name>A0ABP7DL11_9ACTN</name>
<comment type="caution">
    <text evidence="2">The sequence shown here is derived from an EMBL/GenBank/DDBJ whole genome shotgun (WGS) entry which is preliminary data.</text>
</comment>
<sequence>MRGSTELGGGTGLYVVIDDSFAAGMGPAVGAFHGRSAGAGPPSRRDRGTSAGRAPSGTPLRTRRFLLPVGPDRIPAAPGQARSGWSELDVGEPGPGVSLNPPGSPRR</sequence>
<reference evidence="3" key="1">
    <citation type="journal article" date="2019" name="Int. J. Syst. Evol. Microbiol.">
        <title>The Global Catalogue of Microorganisms (GCM) 10K type strain sequencing project: providing services to taxonomists for standard genome sequencing and annotation.</title>
        <authorList>
            <consortium name="The Broad Institute Genomics Platform"/>
            <consortium name="The Broad Institute Genome Sequencing Center for Infectious Disease"/>
            <person name="Wu L."/>
            <person name="Ma J."/>
        </authorList>
    </citation>
    <scope>NUCLEOTIDE SEQUENCE [LARGE SCALE GENOMIC DNA]</scope>
    <source>
        <strain evidence="3">JCM 16548</strain>
    </source>
</reference>
<evidence type="ECO:0000313" key="3">
    <source>
        <dbReference type="Proteomes" id="UP001500051"/>
    </source>
</evidence>
<dbReference type="EMBL" id="BAAAYX010000010">
    <property type="protein sequence ID" value="GAA3707082.1"/>
    <property type="molecule type" value="Genomic_DNA"/>
</dbReference>
<feature type="region of interest" description="Disordered" evidence="1">
    <location>
        <begin position="26"/>
        <end position="107"/>
    </location>
</feature>
<organism evidence="2 3">
    <name type="scientific">Microlunatus aurantiacus</name>
    <dbReference type="NCBI Taxonomy" id="446786"/>
    <lineage>
        <taxon>Bacteria</taxon>
        <taxon>Bacillati</taxon>
        <taxon>Actinomycetota</taxon>
        <taxon>Actinomycetes</taxon>
        <taxon>Propionibacteriales</taxon>
        <taxon>Propionibacteriaceae</taxon>
        <taxon>Microlunatus</taxon>
    </lineage>
</organism>
<evidence type="ECO:0000313" key="2">
    <source>
        <dbReference type="EMBL" id="GAA3707082.1"/>
    </source>
</evidence>
<accession>A0ABP7DL11</accession>
<evidence type="ECO:0000256" key="1">
    <source>
        <dbReference type="SAM" id="MobiDB-lite"/>
    </source>
</evidence>
<dbReference type="Proteomes" id="UP001500051">
    <property type="component" value="Unassembled WGS sequence"/>
</dbReference>
<keyword evidence="3" id="KW-1185">Reference proteome</keyword>
<proteinExistence type="predicted"/>
<gene>
    <name evidence="2" type="ORF">GCM10022204_26250</name>
</gene>
<protein>
    <submittedName>
        <fullName evidence="2">Uncharacterized protein</fullName>
    </submittedName>
</protein>